<dbReference type="Proteomes" id="UP000541185">
    <property type="component" value="Unassembled WGS sequence"/>
</dbReference>
<gene>
    <name evidence="1" type="ORF">HHL11_08060</name>
</gene>
<comment type="caution">
    <text evidence="1">The sequence shown here is derived from an EMBL/GenBank/DDBJ whole genome shotgun (WGS) entry which is preliminary data.</text>
</comment>
<protein>
    <submittedName>
        <fullName evidence="1">DUF2806 domain-containing protein</fullName>
    </submittedName>
</protein>
<evidence type="ECO:0000313" key="1">
    <source>
        <dbReference type="EMBL" id="NML43699.1"/>
    </source>
</evidence>
<keyword evidence="2" id="KW-1185">Reference proteome</keyword>
<proteinExistence type="predicted"/>
<reference evidence="1 2" key="1">
    <citation type="submission" date="2020-04" db="EMBL/GenBank/DDBJ databases">
        <title>Ramlibacter sp. G-1-2-2 isolated from soil.</title>
        <authorList>
            <person name="Dahal R.H."/>
        </authorList>
    </citation>
    <scope>NUCLEOTIDE SEQUENCE [LARGE SCALE GENOMIC DNA]</scope>
    <source>
        <strain evidence="1 2">G-1-2-2</strain>
    </source>
</reference>
<dbReference type="Pfam" id="PF10987">
    <property type="entry name" value="DUF2806"/>
    <property type="match status" value="1"/>
</dbReference>
<dbReference type="InterPro" id="IPR021254">
    <property type="entry name" value="DUF2806"/>
</dbReference>
<evidence type="ECO:0000313" key="2">
    <source>
        <dbReference type="Proteomes" id="UP000541185"/>
    </source>
</evidence>
<dbReference type="EMBL" id="JABBFX010000001">
    <property type="protein sequence ID" value="NML43699.1"/>
    <property type="molecule type" value="Genomic_DNA"/>
</dbReference>
<sequence length="347" mass="38276">MDIPGEKLVIRLWETLAEKGIGSLLTPWQTLREGRARIEVRRQELLMLAQAERDAADLRAGRKQLSPDGTQALAAPASVLQDACFRIEPVLDFGSVANAGATIAALESARGEINRSKAVLFAEEELVRDPQEPAERKVDEDWLHSWQENAGRVSAEDLQRLWGSVLAGEVKCPGKYSLRTLDFLRTISKEEADLFSTLARYVISGRVMKGPSAYLEARGIDVSLLLRMQNLGLLSGVESIGLSTIFKTSIEGRFRTVFVSHNKALIAEHEEAAKRLELEVYLLTDVGKQVLDLGKFAADIEYLQLVGRSIAQQGFTVRLADWIPVSEVEGRFVNPQPIDHGGATSEA</sequence>
<name>A0A848H2G4_9BURK</name>
<dbReference type="AlphaFoldDB" id="A0A848H2G4"/>
<accession>A0A848H2G4</accession>
<organism evidence="1 2">
    <name type="scientific">Ramlibacter agri</name>
    <dbReference type="NCBI Taxonomy" id="2728837"/>
    <lineage>
        <taxon>Bacteria</taxon>
        <taxon>Pseudomonadati</taxon>
        <taxon>Pseudomonadota</taxon>
        <taxon>Betaproteobacteria</taxon>
        <taxon>Burkholderiales</taxon>
        <taxon>Comamonadaceae</taxon>
        <taxon>Ramlibacter</taxon>
    </lineage>
</organism>
<dbReference type="RefSeq" id="WP_169417890.1">
    <property type="nucleotide sequence ID" value="NZ_JABBFX010000001.1"/>
</dbReference>